<proteinExistence type="predicted"/>
<keyword evidence="3" id="KW-1185">Reference proteome</keyword>
<sequence>MLARHLLRTAAVSLALASTLLTAGGAGAAEASGWEISLSGSSPAGSLLSVSSVDDDHAWAVGSKSGQGVIMRWDGVQWGEDTAPGLPEVWQWSAVSAVAADDVWAYGTVGRDQVLVHYDGTRWNTVTAAGAADQAWPEVPIDAVPGRLFKGGDALYTYSDGVWNTFALPALVDIRDIDALSADDAYATGMKYPVNGGHPVTYHWDGTTWTLMETPPVRPGTDTAKIAVASTDSVYVAGWATDPEITEPVPGVAHWNGSTWEDITGALSALYVHAIAPDGHGGLWVTGNDQAEPADASPVFWHYDGTTWTEEPGATAPDGDTRWPSYTFYDLAPAGDSGGFWAVGHYSTPMNSQGDQTVNGLVERSTATPATAPSAG</sequence>
<feature type="chain" id="PRO_5045498661" description="Secreted protein" evidence="1">
    <location>
        <begin position="29"/>
        <end position="376"/>
    </location>
</feature>
<name>A0ABW6XAY3_9ACTN</name>
<organism evidence="2 3">
    <name type="scientific">Streptomyces argenteolus</name>
    <dbReference type="NCBI Taxonomy" id="67274"/>
    <lineage>
        <taxon>Bacteria</taxon>
        <taxon>Bacillati</taxon>
        <taxon>Actinomycetota</taxon>
        <taxon>Actinomycetes</taxon>
        <taxon>Kitasatosporales</taxon>
        <taxon>Streptomycetaceae</taxon>
        <taxon>Streptomyces</taxon>
    </lineage>
</organism>
<evidence type="ECO:0000313" key="2">
    <source>
        <dbReference type="EMBL" id="MFF5898367.1"/>
    </source>
</evidence>
<keyword evidence="1" id="KW-0732">Signal</keyword>
<accession>A0ABW6XAY3</accession>
<dbReference type="EMBL" id="JBIBEG010000005">
    <property type="protein sequence ID" value="MFF5898367.1"/>
    <property type="molecule type" value="Genomic_DNA"/>
</dbReference>
<evidence type="ECO:0000256" key="1">
    <source>
        <dbReference type="SAM" id="SignalP"/>
    </source>
</evidence>
<evidence type="ECO:0000313" key="3">
    <source>
        <dbReference type="Proteomes" id="UP001602322"/>
    </source>
</evidence>
<evidence type="ECO:0008006" key="4">
    <source>
        <dbReference type="Google" id="ProtNLM"/>
    </source>
</evidence>
<comment type="caution">
    <text evidence="2">The sequence shown here is derived from an EMBL/GenBank/DDBJ whole genome shotgun (WGS) entry which is preliminary data.</text>
</comment>
<protein>
    <recommendedName>
        <fullName evidence="4">Secreted protein</fullName>
    </recommendedName>
</protein>
<dbReference type="RefSeq" id="WP_387904416.1">
    <property type="nucleotide sequence ID" value="NZ_JBIBEG010000005.1"/>
</dbReference>
<dbReference type="Proteomes" id="UP001602322">
    <property type="component" value="Unassembled WGS sequence"/>
</dbReference>
<feature type="signal peptide" evidence="1">
    <location>
        <begin position="1"/>
        <end position="28"/>
    </location>
</feature>
<gene>
    <name evidence="2" type="ORF">ACFY8O_20895</name>
</gene>
<reference evidence="2 3" key="1">
    <citation type="submission" date="2024-10" db="EMBL/GenBank/DDBJ databases">
        <title>The Natural Products Discovery Center: Release of the First 8490 Sequenced Strains for Exploring Actinobacteria Biosynthetic Diversity.</title>
        <authorList>
            <person name="Kalkreuter E."/>
            <person name="Kautsar S.A."/>
            <person name="Yang D."/>
            <person name="Bader C.D."/>
            <person name="Teijaro C.N."/>
            <person name="Fluegel L."/>
            <person name="Davis C.M."/>
            <person name="Simpson J.R."/>
            <person name="Lauterbach L."/>
            <person name="Steele A.D."/>
            <person name="Gui C."/>
            <person name="Meng S."/>
            <person name="Li G."/>
            <person name="Viehrig K."/>
            <person name="Ye F."/>
            <person name="Su P."/>
            <person name="Kiefer A.F."/>
            <person name="Nichols A."/>
            <person name="Cepeda A.J."/>
            <person name="Yan W."/>
            <person name="Fan B."/>
            <person name="Jiang Y."/>
            <person name="Adhikari A."/>
            <person name="Zheng C.-J."/>
            <person name="Schuster L."/>
            <person name="Cowan T.M."/>
            <person name="Smanski M.J."/>
            <person name="Chevrette M.G."/>
            <person name="De Carvalho L.P.S."/>
            <person name="Shen B."/>
        </authorList>
    </citation>
    <scope>NUCLEOTIDE SEQUENCE [LARGE SCALE GENOMIC DNA]</scope>
    <source>
        <strain evidence="2 3">NPDC012540</strain>
    </source>
</reference>